<reference evidence="2 3" key="1">
    <citation type="journal article" date="2024" name="Nat. Commun.">
        <title>Phylogenomics reveals the evolutionary origins of lichenization in chlorophyte algae.</title>
        <authorList>
            <person name="Puginier C."/>
            <person name="Libourel C."/>
            <person name="Otte J."/>
            <person name="Skaloud P."/>
            <person name="Haon M."/>
            <person name="Grisel S."/>
            <person name="Petersen M."/>
            <person name="Berrin J.G."/>
            <person name="Delaux P.M."/>
            <person name="Dal Grande F."/>
            <person name="Keller J."/>
        </authorList>
    </citation>
    <scope>NUCLEOTIDE SEQUENCE [LARGE SCALE GENOMIC DNA]</scope>
    <source>
        <strain evidence="2 3">SAG 2043</strain>
    </source>
</reference>
<dbReference type="SUPFAM" id="SSF57850">
    <property type="entry name" value="RING/U-box"/>
    <property type="match status" value="1"/>
</dbReference>
<protein>
    <submittedName>
        <fullName evidence="2">Uncharacterized protein</fullName>
    </submittedName>
</protein>
<dbReference type="Proteomes" id="UP001489004">
    <property type="component" value="Unassembled WGS sequence"/>
</dbReference>
<comment type="caution">
    <text evidence="2">The sequence shown here is derived from an EMBL/GenBank/DDBJ whole genome shotgun (WGS) entry which is preliminary data.</text>
</comment>
<dbReference type="Gene3D" id="3.30.40.10">
    <property type="entry name" value="Zinc/RING finger domain, C3HC4 (zinc finger)"/>
    <property type="match status" value="1"/>
</dbReference>
<dbReference type="InterPro" id="IPR013083">
    <property type="entry name" value="Znf_RING/FYVE/PHD"/>
</dbReference>
<keyword evidence="3" id="KW-1185">Reference proteome</keyword>
<proteinExistence type="predicted"/>
<dbReference type="InterPro" id="IPR022234">
    <property type="entry name" value="DUF3759"/>
</dbReference>
<accession>A0AAW1PXI0</accession>
<dbReference type="Pfam" id="PF12585">
    <property type="entry name" value="DUF3759"/>
    <property type="match status" value="1"/>
</dbReference>
<gene>
    <name evidence="2" type="ORF">WJX72_009278</name>
</gene>
<name>A0AAW1PXI0_9CHLO</name>
<evidence type="ECO:0000256" key="1">
    <source>
        <dbReference type="SAM" id="MobiDB-lite"/>
    </source>
</evidence>
<sequence>MTEPVVRSRHRGADTGVDRLAETKRLDYIDRGQAKREARQQVTCMYDQQYGGGSGYSGEQGYGGSGQGGYGGQGGHGGYGDQGGYGGQDGHGGQGEGFRQQGYGQAAAAAKSRAVAGMAGAIDQARHGLYNNPHTFSTCGCTFCYDCVISTLEGPGIAESKCPKCRQPGWKKDLRHNHTLAGLAANVQCLLSANGNAERQGHLLHNTAGPKSVTCRPLQPFSETAMTPLARHTCRHCCQAGSSGESTGPSQRA</sequence>
<evidence type="ECO:0000313" key="2">
    <source>
        <dbReference type="EMBL" id="KAK9814653.1"/>
    </source>
</evidence>
<feature type="compositionally biased region" description="Gly residues" evidence="1">
    <location>
        <begin position="67"/>
        <end position="96"/>
    </location>
</feature>
<dbReference type="EMBL" id="JALJOR010000007">
    <property type="protein sequence ID" value="KAK9814653.1"/>
    <property type="molecule type" value="Genomic_DNA"/>
</dbReference>
<evidence type="ECO:0000313" key="3">
    <source>
        <dbReference type="Proteomes" id="UP001489004"/>
    </source>
</evidence>
<dbReference type="AlphaFoldDB" id="A0AAW1PXI0"/>
<organism evidence="2 3">
    <name type="scientific">[Myrmecia] bisecta</name>
    <dbReference type="NCBI Taxonomy" id="41462"/>
    <lineage>
        <taxon>Eukaryota</taxon>
        <taxon>Viridiplantae</taxon>
        <taxon>Chlorophyta</taxon>
        <taxon>core chlorophytes</taxon>
        <taxon>Trebouxiophyceae</taxon>
        <taxon>Trebouxiales</taxon>
        <taxon>Trebouxiaceae</taxon>
        <taxon>Myrmecia</taxon>
    </lineage>
</organism>
<feature type="region of interest" description="Disordered" evidence="1">
    <location>
        <begin position="67"/>
        <end position="100"/>
    </location>
</feature>